<dbReference type="RefSeq" id="WP_369221528.1">
    <property type="nucleotide sequence ID" value="NZ_CP163441.1"/>
</dbReference>
<keyword evidence="1" id="KW-0812">Transmembrane</keyword>
<evidence type="ECO:0000313" key="2">
    <source>
        <dbReference type="EMBL" id="XDQ41978.1"/>
    </source>
</evidence>
<accession>A0AB39QKZ2</accession>
<name>A0AB39QKZ2_9ACTN</name>
<organism evidence="2">
    <name type="scientific">Streptomyces sp. R39</name>
    <dbReference type="NCBI Taxonomy" id="3238631"/>
    <lineage>
        <taxon>Bacteria</taxon>
        <taxon>Bacillati</taxon>
        <taxon>Actinomycetota</taxon>
        <taxon>Actinomycetes</taxon>
        <taxon>Kitasatosporales</taxon>
        <taxon>Streptomycetaceae</taxon>
        <taxon>Streptomyces</taxon>
    </lineage>
</organism>
<evidence type="ECO:0000256" key="1">
    <source>
        <dbReference type="SAM" id="Phobius"/>
    </source>
</evidence>
<feature type="transmembrane region" description="Helical" evidence="1">
    <location>
        <begin position="74"/>
        <end position="93"/>
    </location>
</feature>
<protein>
    <submittedName>
        <fullName evidence="2">Uncharacterized protein</fullName>
    </submittedName>
</protein>
<feature type="transmembrane region" description="Helical" evidence="1">
    <location>
        <begin position="135"/>
        <end position="153"/>
    </location>
</feature>
<keyword evidence="1" id="KW-1133">Transmembrane helix</keyword>
<reference evidence="2" key="1">
    <citation type="submission" date="2024-07" db="EMBL/GenBank/DDBJ databases">
        <authorList>
            <person name="Yu S.T."/>
        </authorList>
    </citation>
    <scope>NUCLEOTIDE SEQUENCE</scope>
    <source>
        <strain evidence="2">R39</strain>
    </source>
</reference>
<feature type="transmembrane region" description="Helical" evidence="1">
    <location>
        <begin position="105"/>
        <end position="123"/>
    </location>
</feature>
<keyword evidence="1" id="KW-0472">Membrane</keyword>
<dbReference type="AlphaFoldDB" id="A0AB39QKZ2"/>
<feature type="transmembrane region" description="Helical" evidence="1">
    <location>
        <begin position="198"/>
        <end position="222"/>
    </location>
</feature>
<sequence>MMQLTMVSLILLALALRVICIAFYVILFPARNVPSPLRKAITATSASLEPNLTKDQREEAHEEYKAKMRRQFDVCLVGGAIATAAWTVLLVAPSEAPHLSGTTKGFLLAGSIILITGPILARYDGYHLTLLVREAAIYLGFTAIALSLCSATIDLGYKGWRIAAFVVAILLVLRDLVDSCQNMKAVKKLQIAPPQPAAPAPAVPALMVMAFTLLGFVAGRWLPRKRGDHQD</sequence>
<gene>
    <name evidence="2" type="ORF">AB5J52_06735</name>
</gene>
<feature type="transmembrane region" description="Helical" evidence="1">
    <location>
        <begin position="6"/>
        <end position="28"/>
    </location>
</feature>
<dbReference type="EMBL" id="CP163441">
    <property type="protein sequence ID" value="XDQ41978.1"/>
    <property type="molecule type" value="Genomic_DNA"/>
</dbReference>
<proteinExistence type="predicted"/>